<comment type="subunit">
    <text evidence="1">Homodimers and heterodimers.</text>
</comment>
<keyword evidence="5" id="KW-0175">Coiled coil</keyword>
<evidence type="ECO:0000313" key="11">
    <source>
        <dbReference type="Proteomes" id="UP000886885"/>
    </source>
</evidence>
<dbReference type="InterPro" id="IPR053793">
    <property type="entry name" value="PB1-like"/>
</dbReference>
<feature type="domain" description="CBS" evidence="8">
    <location>
        <begin position="398"/>
        <end position="456"/>
    </location>
</feature>
<keyword evidence="7" id="KW-0472">Membrane</keyword>
<reference evidence="10" key="1">
    <citation type="journal article" date="2020" name="bioRxiv">
        <title>Hybrid origin of Populus tomentosa Carr. identified through genome sequencing and phylogenomic analysis.</title>
        <authorList>
            <person name="An X."/>
            <person name="Gao K."/>
            <person name="Chen Z."/>
            <person name="Li J."/>
            <person name="Yang X."/>
            <person name="Yang X."/>
            <person name="Zhou J."/>
            <person name="Guo T."/>
            <person name="Zhao T."/>
            <person name="Huang S."/>
            <person name="Miao D."/>
            <person name="Khan W.U."/>
            <person name="Rao P."/>
            <person name="Ye M."/>
            <person name="Lei B."/>
            <person name="Liao W."/>
            <person name="Wang J."/>
            <person name="Ji L."/>
            <person name="Li Y."/>
            <person name="Guo B."/>
            <person name="Mustafa N.S."/>
            <person name="Li S."/>
            <person name="Yun Q."/>
            <person name="Keller S.R."/>
            <person name="Mao J."/>
            <person name="Zhang R."/>
            <person name="Strauss S.H."/>
        </authorList>
    </citation>
    <scope>NUCLEOTIDE SEQUENCE</scope>
    <source>
        <strain evidence="10">GM15</strain>
        <tissue evidence="10">Leaf</tissue>
    </source>
</reference>
<evidence type="ECO:0000259" key="9">
    <source>
        <dbReference type="PROSITE" id="PS51745"/>
    </source>
</evidence>
<feature type="compositionally biased region" description="Basic and acidic residues" evidence="6">
    <location>
        <begin position="943"/>
        <end position="956"/>
    </location>
</feature>
<dbReference type="Pfam" id="PF00571">
    <property type="entry name" value="CBS"/>
    <property type="match status" value="4"/>
</dbReference>
<feature type="domain" description="CBS" evidence="8">
    <location>
        <begin position="164"/>
        <end position="223"/>
    </location>
</feature>
<evidence type="ECO:0000256" key="3">
    <source>
        <dbReference type="ARBA" id="ARBA00023122"/>
    </source>
</evidence>
<keyword evidence="11" id="KW-1185">Reference proteome</keyword>
<sequence>MASQGSSTRKSMSSSSFHGRKKANEGGGGPDASRKSLTASRSIYGNDSINISLVHEEKNVFDGGEVCPKRMNLDSRLVIDVVYGMRSSGVLLMISENLKGMGVLKRHIPIIQLLSALLFYPLIIHASPYYSNGMFGLSKSRNARHGLGLMFRGLTGERTVKRLRLSKALTVPESTSIYEACCRMAARRVDALLLTDSNALLCGILTDKDLASRVIAPEVNLEETPVSKVMTRNPVFVLSDTLAVEALQKMVQGKFRHLPVVENGEVIALLDIAKCLYDAIARMERAAEKGKAIAAAVEGVEKNWGTSISVPNTFIETLRERMFRPALSTIIPENSKVVTVSPSETVLVVTKKMLESRSGCAVVTVDEKPRGIFTSKDILMRVIAQNLPPDSTLVEKVMTPNPECATIDTPIVDALHTMHDGKFLHLPVVDRDGNIVAVIDVIHITHAAVATVGNTTGATNEIASTMMQKFWDSAMAMSPNDDEDETRSEGSLKMASEGTETARSLLYPSPGLPNNFSFKIEDKKGRMHRFTCETRSLTDLITSILQRLGDDINRNNLPQILYEDEDHDKVVLASDSDLTTAVEHARSAGLKGLRLHLDYTGTRRRRGSSSESLDYAQADAWASAYSAVAAGAALVAGLGVLAYLRRSESIQETLSKKSTVADKDQNPNDLGKIHSPTPQLNLHKAIRKSNQDAIETSPSELLGYSTQREGTNLEGSSKIGSAKESSMADKDQTTNDPTQSRERSSLEAESTKKAGQNDELNKEEDSEVKGLPEPELETVHSGDVEGDTEESKIEVSQEQRFLGKIHFPTPQLNLSNAVRKSNQEVLRTRSGLMARSGQHERANLEAISPKIDSTQESSELSGGIKNLALSAQHQTTKFQIKKRVDFSQIHADRNGSEEGEDSGNEMLAELETGEEEALTLSGYSGDNEEETEKESEEDDSEEEFLRTKNIEESDPKFEELLQTLESDTETTEQEQQTGSEEGVVVKKTTLLERIAWIAYSSSNDLEQEEGSGGAGDILTNIEGLEEEMQKIDLESGSEDDSYQLKKEVGDVKLMTKDEKDQHRPKKSLMEWLRGYIELDEDWETVKEIKAEVVRLATELFHLLVNLMFSLPEIDIVDTMFQGFFNLLKYQCKDENSKVIHRILVLLEFYDEEVKRLKRLKQVDIPEEYSDTDQDDEFRGIELRENLIEGSHVDQLILQFFDPILCLESTLLREGEPDKGVFVKDLLSALKNDLDRCEKELKTIASRIDELKAEYKCILGSEDHNIYEMMKLKINELCSQGFESEEGESLKLNFQAQGNS</sequence>
<dbReference type="PANTHER" id="PTHR13780">
    <property type="entry name" value="AMP-ACTIVATED PROTEIN KINASE, GAMMA REGULATORY SUBUNIT"/>
    <property type="match status" value="1"/>
</dbReference>
<dbReference type="OrthoDB" id="418595at2759"/>
<evidence type="ECO:0008006" key="12">
    <source>
        <dbReference type="Google" id="ProtNLM"/>
    </source>
</evidence>
<feature type="region of interest" description="Disordered" evidence="6">
    <location>
        <begin position="698"/>
        <end position="792"/>
    </location>
</feature>
<feature type="region of interest" description="Disordered" evidence="6">
    <location>
        <begin position="655"/>
        <end position="680"/>
    </location>
</feature>
<dbReference type="InterPro" id="IPR000644">
    <property type="entry name" value="CBS_dom"/>
</dbReference>
<evidence type="ECO:0000313" key="10">
    <source>
        <dbReference type="EMBL" id="KAG6753232.1"/>
    </source>
</evidence>
<feature type="domain" description="CBS" evidence="8">
    <location>
        <begin position="230"/>
        <end position="288"/>
    </location>
</feature>
<feature type="region of interest" description="Disordered" evidence="6">
    <location>
        <begin position="913"/>
        <end position="956"/>
    </location>
</feature>
<feature type="domain" description="CBS" evidence="8">
    <location>
        <begin position="330"/>
        <end position="391"/>
    </location>
</feature>
<dbReference type="InterPro" id="IPR000270">
    <property type="entry name" value="PB1_dom"/>
</dbReference>
<feature type="compositionally biased region" description="Polar residues" evidence="6">
    <location>
        <begin position="698"/>
        <end position="719"/>
    </location>
</feature>
<keyword evidence="3 4" id="KW-0129">CBS domain</keyword>
<dbReference type="SMART" id="SM00116">
    <property type="entry name" value="CBS"/>
    <property type="match status" value="4"/>
</dbReference>
<feature type="coiled-coil region" evidence="5">
    <location>
        <begin position="1226"/>
        <end position="1253"/>
    </location>
</feature>
<dbReference type="EMBL" id="JAAWWB010000024">
    <property type="protein sequence ID" value="KAG6753232.1"/>
    <property type="molecule type" value="Genomic_DNA"/>
</dbReference>
<feature type="compositionally biased region" description="Basic and acidic residues" evidence="6">
    <location>
        <begin position="767"/>
        <end position="792"/>
    </location>
</feature>
<dbReference type="CDD" id="cd17781">
    <property type="entry name" value="CBS_pair_MUG70_1"/>
    <property type="match status" value="1"/>
</dbReference>
<evidence type="ECO:0000256" key="7">
    <source>
        <dbReference type="SAM" id="Phobius"/>
    </source>
</evidence>
<evidence type="ECO:0000259" key="8">
    <source>
        <dbReference type="PROSITE" id="PS51371"/>
    </source>
</evidence>
<evidence type="ECO:0000256" key="2">
    <source>
        <dbReference type="ARBA" id="ARBA00022737"/>
    </source>
</evidence>
<protein>
    <recommendedName>
        <fullName evidence="12">CBS domain-containing protein</fullName>
    </recommendedName>
</protein>
<accession>A0A8X8CGJ1</accession>
<dbReference type="CDD" id="cd06409">
    <property type="entry name" value="PB1_MUG70"/>
    <property type="match status" value="1"/>
</dbReference>
<evidence type="ECO:0000256" key="5">
    <source>
        <dbReference type="SAM" id="Coils"/>
    </source>
</evidence>
<dbReference type="Pfam" id="PF00564">
    <property type="entry name" value="PB1"/>
    <property type="match status" value="1"/>
</dbReference>
<dbReference type="Proteomes" id="UP000886885">
    <property type="component" value="Chromosome 12D"/>
</dbReference>
<keyword evidence="2" id="KW-0677">Repeat</keyword>
<name>A0A8X8CGJ1_POPTO</name>
<feature type="compositionally biased region" description="Low complexity" evidence="6">
    <location>
        <begin position="1"/>
        <end position="16"/>
    </location>
</feature>
<organism evidence="10 11">
    <name type="scientific">Populus tomentosa</name>
    <name type="common">Chinese white poplar</name>
    <dbReference type="NCBI Taxonomy" id="118781"/>
    <lineage>
        <taxon>Eukaryota</taxon>
        <taxon>Viridiplantae</taxon>
        <taxon>Streptophyta</taxon>
        <taxon>Embryophyta</taxon>
        <taxon>Tracheophyta</taxon>
        <taxon>Spermatophyta</taxon>
        <taxon>Magnoliopsida</taxon>
        <taxon>eudicotyledons</taxon>
        <taxon>Gunneridae</taxon>
        <taxon>Pentapetalae</taxon>
        <taxon>rosids</taxon>
        <taxon>fabids</taxon>
        <taxon>Malpighiales</taxon>
        <taxon>Salicaceae</taxon>
        <taxon>Saliceae</taxon>
        <taxon>Populus</taxon>
    </lineage>
</organism>
<keyword evidence="7" id="KW-0812">Transmembrane</keyword>
<keyword evidence="7" id="KW-1133">Transmembrane helix</keyword>
<evidence type="ECO:0000256" key="6">
    <source>
        <dbReference type="SAM" id="MobiDB-lite"/>
    </source>
</evidence>
<evidence type="ECO:0000256" key="1">
    <source>
        <dbReference type="ARBA" id="ARBA00011726"/>
    </source>
</evidence>
<comment type="caution">
    <text evidence="10">The sequence shown here is derived from an EMBL/GenBank/DDBJ whole genome shotgun (WGS) entry which is preliminary data.</text>
</comment>
<feature type="compositionally biased region" description="Basic and acidic residues" evidence="6">
    <location>
        <begin position="726"/>
        <end position="760"/>
    </location>
</feature>
<dbReference type="PANTHER" id="PTHR13780:SF48">
    <property type="entry name" value="CBS DOMAIN-CONTAINING PROTEIN CBSCBSPB1"/>
    <property type="match status" value="1"/>
</dbReference>
<feature type="region of interest" description="Disordered" evidence="6">
    <location>
        <begin position="1"/>
        <end position="36"/>
    </location>
</feature>
<dbReference type="InterPro" id="IPR050511">
    <property type="entry name" value="AMPK_gamma/SDS23_families"/>
</dbReference>
<feature type="domain" description="PB1" evidence="9">
    <location>
        <begin position="513"/>
        <end position="600"/>
    </location>
</feature>
<proteinExistence type="predicted"/>
<feature type="compositionally biased region" description="Acidic residues" evidence="6">
    <location>
        <begin position="926"/>
        <end position="942"/>
    </location>
</feature>
<dbReference type="SMART" id="SM00666">
    <property type="entry name" value="PB1"/>
    <property type="match status" value="1"/>
</dbReference>
<gene>
    <name evidence="10" type="ORF">POTOM_043280</name>
</gene>
<dbReference type="CDD" id="cd17782">
    <property type="entry name" value="CBS_pair_MUG70_2"/>
    <property type="match status" value="1"/>
</dbReference>
<dbReference type="PROSITE" id="PS51745">
    <property type="entry name" value="PB1"/>
    <property type="match status" value="1"/>
</dbReference>
<dbReference type="PROSITE" id="PS51371">
    <property type="entry name" value="CBS"/>
    <property type="match status" value="4"/>
</dbReference>
<feature type="region of interest" description="Disordered" evidence="6">
    <location>
        <begin position="476"/>
        <end position="508"/>
    </location>
</feature>
<evidence type="ECO:0000256" key="4">
    <source>
        <dbReference type="PROSITE-ProRule" id="PRU00703"/>
    </source>
</evidence>
<feature type="transmembrane region" description="Helical" evidence="7">
    <location>
        <begin position="108"/>
        <end position="130"/>
    </location>
</feature>